<dbReference type="PANTHER" id="PTHR45237">
    <property type="entry name" value="POSSIBLE PARA-NITROBENZYL ESTERASE"/>
    <property type="match status" value="1"/>
</dbReference>
<dbReference type="EMBL" id="JABSTR010000002">
    <property type="protein sequence ID" value="KAH9363920.1"/>
    <property type="molecule type" value="Genomic_DNA"/>
</dbReference>
<evidence type="ECO:0000256" key="1">
    <source>
        <dbReference type="ARBA" id="ARBA00023180"/>
    </source>
</evidence>
<dbReference type="InterPro" id="IPR029058">
    <property type="entry name" value="AB_hydrolase_fold"/>
</dbReference>
<dbReference type="InterPro" id="IPR002018">
    <property type="entry name" value="CarbesteraseB"/>
</dbReference>
<evidence type="ECO:0000313" key="5">
    <source>
        <dbReference type="EMBL" id="KAH9363920.1"/>
    </source>
</evidence>
<dbReference type="AlphaFoldDB" id="A0A9J6FNB4"/>
<feature type="region of interest" description="Disordered" evidence="2">
    <location>
        <begin position="17"/>
        <end position="59"/>
    </location>
</feature>
<dbReference type="Proteomes" id="UP000821853">
    <property type="component" value="Chromosome 10"/>
</dbReference>
<keyword evidence="3" id="KW-1133">Transmembrane helix</keyword>
<keyword evidence="1" id="KW-0325">Glycoprotein</keyword>
<organism evidence="5 6">
    <name type="scientific">Haemaphysalis longicornis</name>
    <name type="common">Bush tick</name>
    <dbReference type="NCBI Taxonomy" id="44386"/>
    <lineage>
        <taxon>Eukaryota</taxon>
        <taxon>Metazoa</taxon>
        <taxon>Ecdysozoa</taxon>
        <taxon>Arthropoda</taxon>
        <taxon>Chelicerata</taxon>
        <taxon>Arachnida</taxon>
        <taxon>Acari</taxon>
        <taxon>Parasitiformes</taxon>
        <taxon>Ixodida</taxon>
        <taxon>Ixodoidea</taxon>
        <taxon>Ixodidae</taxon>
        <taxon>Haemaphysalinae</taxon>
        <taxon>Haemaphysalis</taxon>
    </lineage>
</organism>
<name>A0A9J6FNB4_HAELO</name>
<comment type="caution">
    <text evidence="5">The sequence shown here is derived from an EMBL/GenBank/DDBJ whole genome shotgun (WGS) entry which is preliminary data.</text>
</comment>
<gene>
    <name evidence="5" type="ORF">HPB48_018127</name>
</gene>
<feature type="domain" description="Carboxylesterase type B" evidence="4">
    <location>
        <begin position="268"/>
        <end position="387"/>
    </location>
</feature>
<dbReference type="PANTHER" id="PTHR45237:SF2">
    <property type="entry name" value="POSSIBLE PARA-NITROBENZYL ESTERASE"/>
    <property type="match status" value="1"/>
</dbReference>
<keyword evidence="3" id="KW-0812">Transmembrane</keyword>
<dbReference type="SUPFAM" id="SSF53474">
    <property type="entry name" value="alpha/beta-Hydrolases"/>
    <property type="match status" value="1"/>
</dbReference>
<dbReference type="VEuPathDB" id="VectorBase:HLOH_043408"/>
<reference evidence="5 6" key="1">
    <citation type="journal article" date="2020" name="Cell">
        <title>Large-Scale Comparative Analyses of Tick Genomes Elucidate Their Genetic Diversity and Vector Capacities.</title>
        <authorList>
            <consortium name="Tick Genome and Microbiome Consortium (TIGMIC)"/>
            <person name="Jia N."/>
            <person name="Wang J."/>
            <person name="Shi W."/>
            <person name="Du L."/>
            <person name="Sun Y."/>
            <person name="Zhan W."/>
            <person name="Jiang J.F."/>
            <person name="Wang Q."/>
            <person name="Zhang B."/>
            <person name="Ji P."/>
            <person name="Bell-Sakyi L."/>
            <person name="Cui X.M."/>
            <person name="Yuan T.T."/>
            <person name="Jiang B.G."/>
            <person name="Yang W.F."/>
            <person name="Lam T.T."/>
            <person name="Chang Q.C."/>
            <person name="Ding S.J."/>
            <person name="Wang X.J."/>
            <person name="Zhu J.G."/>
            <person name="Ruan X.D."/>
            <person name="Zhao L."/>
            <person name="Wei J.T."/>
            <person name="Ye R.Z."/>
            <person name="Que T.C."/>
            <person name="Du C.H."/>
            <person name="Zhou Y.H."/>
            <person name="Cheng J.X."/>
            <person name="Dai P.F."/>
            <person name="Guo W.B."/>
            <person name="Han X.H."/>
            <person name="Huang E.J."/>
            <person name="Li L.F."/>
            <person name="Wei W."/>
            <person name="Gao Y.C."/>
            <person name="Liu J.Z."/>
            <person name="Shao H.Z."/>
            <person name="Wang X."/>
            <person name="Wang C.C."/>
            <person name="Yang T.C."/>
            <person name="Huo Q.B."/>
            <person name="Li W."/>
            <person name="Chen H.Y."/>
            <person name="Chen S.E."/>
            <person name="Zhou L.G."/>
            <person name="Ni X.B."/>
            <person name="Tian J.H."/>
            <person name="Sheng Y."/>
            <person name="Liu T."/>
            <person name="Pan Y.S."/>
            <person name="Xia L.Y."/>
            <person name="Li J."/>
            <person name="Zhao F."/>
            <person name="Cao W.C."/>
        </authorList>
    </citation>
    <scope>NUCLEOTIDE SEQUENCE [LARGE SCALE GENOMIC DNA]</scope>
    <source>
        <strain evidence="5">HaeL-2018</strain>
    </source>
</reference>
<feature type="transmembrane region" description="Helical" evidence="3">
    <location>
        <begin position="207"/>
        <end position="231"/>
    </location>
</feature>
<keyword evidence="3" id="KW-0472">Membrane</keyword>
<dbReference type="Gene3D" id="3.40.50.1820">
    <property type="entry name" value="alpha/beta hydrolase"/>
    <property type="match status" value="1"/>
</dbReference>
<dbReference type="Pfam" id="PF00135">
    <property type="entry name" value="COesterase"/>
    <property type="match status" value="1"/>
</dbReference>
<accession>A0A9J6FNB4</accession>
<evidence type="ECO:0000256" key="3">
    <source>
        <dbReference type="SAM" id="Phobius"/>
    </source>
</evidence>
<evidence type="ECO:0000313" key="6">
    <source>
        <dbReference type="Proteomes" id="UP000821853"/>
    </source>
</evidence>
<evidence type="ECO:0000256" key="2">
    <source>
        <dbReference type="SAM" id="MobiDB-lite"/>
    </source>
</evidence>
<evidence type="ECO:0000259" key="4">
    <source>
        <dbReference type="Pfam" id="PF00135"/>
    </source>
</evidence>
<keyword evidence="6" id="KW-1185">Reference proteome</keyword>
<protein>
    <recommendedName>
        <fullName evidence="4">Carboxylesterase type B domain-containing protein</fullName>
    </recommendedName>
</protein>
<sequence length="401" mass="43019">MFAIDCKCYHSHSAKAVSRRTASEAAHSPGKPEDARPQSSAAPGGATLPAQPAPTTSAVPVPLRRLSPTFHTVTSHVPHLRSLVRGQATSDLSGEGVVQLSLSKTQSSMAGSTARRITLTQMIFMTFAAKVDDLTHFPRHKGMPKMHTARPICLPLRGGTTPGYGNDCELTFIPLIDSPKRAFFTIWLVRNIIHLAIWNDYLNRRTILTIIGAVVLAIGILGVVILGLLVLGGPIHGTRAKSTLTDVFTSSQFAAPSNVSWRSQPVPVSTTPGEFVGKTGSVDGVEVNCWLGIPYAESTAGNNRFHKPVPRTVKERTLAHDPRPPCPQWVNGTVVGSEDCLHVNVWAPNGNSATGSKRTLVLASSGYWFQRGSNNDPDWAQLAAKGNAALRKGFLVGVHTQ</sequence>
<dbReference type="OrthoDB" id="19653at2759"/>
<proteinExistence type="predicted"/>